<dbReference type="Proteomes" id="UP000196536">
    <property type="component" value="Unassembled WGS sequence"/>
</dbReference>
<dbReference type="Pfam" id="PF02470">
    <property type="entry name" value="MlaD"/>
    <property type="match status" value="1"/>
</dbReference>
<dbReference type="PANTHER" id="PTHR33371:SF4">
    <property type="entry name" value="INTERMEMBRANE PHOSPHOLIPID TRANSPORT SYSTEM BINDING PROTEIN MLAD"/>
    <property type="match status" value="1"/>
</dbReference>
<protein>
    <submittedName>
        <fullName evidence="3">Mammalian cell entry protein</fullName>
    </submittedName>
</protein>
<feature type="compositionally biased region" description="Low complexity" evidence="1">
    <location>
        <begin position="196"/>
        <end position="225"/>
    </location>
</feature>
<dbReference type="PANTHER" id="PTHR33371">
    <property type="entry name" value="INTERMEMBRANE PHOSPHOLIPID TRANSPORT SYSTEM BINDING PROTEIN MLAD-RELATED"/>
    <property type="match status" value="1"/>
</dbReference>
<evidence type="ECO:0000256" key="1">
    <source>
        <dbReference type="SAM" id="MobiDB-lite"/>
    </source>
</evidence>
<dbReference type="InterPro" id="IPR003399">
    <property type="entry name" value="Mce/MlaD"/>
</dbReference>
<feature type="region of interest" description="Disordered" evidence="1">
    <location>
        <begin position="196"/>
        <end position="232"/>
    </location>
</feature>
<proteinExistence type="predicted"/>
<evidence type="ECO:0000259" key="2">
    <source>
        <dbReference type="Pfam" id="PF02470"/>
    </source>
</evidence>
<sequence>MKSRTVELAVGVFVILFAAALFLLAMRVSGLAGSNLGETYTLTAKFDNISGLKERAKVTISGVKVGQVQKIAFDPMVDRAIVTIAMDKKLTTFTPEQLKQVEKNALEDLKYSYEYEQADPAQQKAMEKQLIDNMKHITTIDEDAYIKVATNGIIGEKYLKVEPGGAFTYIAQGGSFPDTQTQGTVEIEDLVNKFITNSSTSQNTSQAAEQQPASSPATTASQQSSDDALFKE</sequence>
<dbReference type="AlphaFoldDB" id="A0A1Z9YWH9"/>
<comment type="caution">
    <text evidence="3">The sequence shown here is derived from an EMBL/GenBank/DDBJ whole genome shotgun (WGS) entry which is preliminary data.</text>
</comment>
<dbReference type="GO" id="GO:0005543">
    <property type="term" value="F:phospholipid binding"/>
    <property type="evidence" value="ECO:0007669"/>
    <property type="project" value="TreeGrafter"/>
</dbReference>
<dbReference type="EMBL" id="NEXX01000004">
    <property type="protein sequence ID" value="OUY06581.1"/>
    <property type="molecule type" value="Genomic_DNA"/>
</dbReference>
<reference evidence="3 4" key="1">
    <citation type="submission" date="2017-05" db="EMBL/GenBank/DDBJ databases">
        <title>Acinetobacter populi ANC 5415 (= PBJ7), whole genome shotgun sequencing project.</title>
        <authorList>
            <person name="Nemec A."/>
            <person name="Radolfova-Krizova L."/>
        </authorList>
    </citation>
    <scope>NUCLEOTIDE SEQUENCE [LARGE SCALE GENOMIC DNA]</scope>
    <source>
        <strain evidence="3 4">PBJ7</strain>
    </source>
</reference>
<feature type="domain" description="Mce/MlaD" evidence="2">
    <location>
        <begin position="39"/>
        <end position="164"/>
    </location>
</feature>
<dbReference type="RefSeq" id="WP_087620939.1">
    <property type="nucleotide sequence ID" value="NZ_NEXX01000004.1"/>
</dbReference>
<accession>A0A1Z9YWH9</accession>
<dbReference type="GO" id="GO:0005548">
    <property type="term" value="F:phospholipid transporter activity"/>
    <property type="evidence" value="ECO:0007669"/>
    <property type="project" value="TreeGrafter"/>
</dbReference>
<organism evidence="3 4">
    <name type="scientific">Acinetobacter populi</name>
    <dbReference type="NCBI Taxonomy" id="1582270"/>
    <lineage>
        <taxon>Bacteria</taxon>
        <taxon>Pseudomonadati</taxon>
        <taxon>Pseudomonadota</taxon>
        <taxon>Gammaproteobacteria</taxon>
        <taxon>Moraxellales</taxon>
        <taxon>Moraxellaceae</taxon>
        <taxon>Acinetobacter</taxon>
    </lineage>
</organism>
<dbReference type="InterPro" id="IPR052336">
    <property type="entry name" value="MlaD_Phospholipid_Transporter"/>
</dbReference>
<evidence type="ECO:0000313" key="4">
    <source>
        <dbReference type="Proteomes" id="UP000196536"/>
    </source>
</evidence>
<keyword evidence="4" id="KW-1185">Reference proteome</keyword>
<evidence type="ECO:0000313" key="3">
    <source>
        <dbReference type="EMBL" id="OUY06581.1"/>
    </source>
</evidence>
<gene>
    <name evidence="3" type="ORF">CAP51_11665</name>
</gene>
<dbReference type="OrthoDB" id="9788420at2"/>
<name>A0A1Z9YWH9_9GAMM</name>